<proteinExistence type="predicted"/>
<organism evidence="7 8">
    <name type="scientific">Corynebacterium xerosis</name>
    <dbReference type="NCBI Taxonomy" id="1725"/>
    <lineage>
        <taxon>Bacteria</taxon>
        <taxon>Bacillati</taxon>
        <taxon>Actinomycetota</taxon>
        <taxon>Actinomycetes</taxon>
        <taxon>Mycobacteriales</taxon>
        <taxon>Corynebacteriaceae</taxon>
        <taxon>Corynebacterium</taxon>
    </lineage>
</organism>
<evidence type="ECO:0000256" key="4">
    <source>
        <dbReference type="ARBA" id="ARBA00022777"/>
    </source>
</evidence>
<feature type="domain" description="Histidine kinase" evidence="6">
    <location>
        <begin position="1"/>
        <end position="177"/>
    </location>
</feature>
<dbReference type="PANTHER" id="PTHR43547:SF2">
    <property type="entry name" value="HYBRID SIGNAL TRANSDUCTION HISTIDINE KINASE C"/>
    <property type="match status" value="1"/>
</dbReference>
<dbReference type="EC" id="2.7.13.3" evidence="2"/>
<dbReference type="EMBL" id="PNHF01000049">
    <property type="protein sequence ID" value="PMC61088.1"/>
    <property type="molecule type" value="Genomic_DNA"/>
</dbReference>
<keyword evidence="4" id="KW-0418">Kinase</keyword>
<sequence>MTRLIEDIDDVSRAQEDRIDLDSAEQPLGELIHTTATAAQETFATKGVRLQVVPVTSPVSVLVDRQRFGQVMSNLLANALRHTPAGGQVTISARQQGSGTVLIDIADAGEGLTRDQMGHIIERFYRGDAARNRDNGGSGISLTTSRASIEAHGGTLTATSAGPDTGTILTIRLPLACPSRSSSDAHPSLSRTR</sequence>
<evidence type="ECO:0000256" key="3">
    <source>
        <dbReference type="ARBA" id="ARBA00022553"/>
    </source>
</evidence>
<dbReference type="PROSITE" id="PS50109">
    <property type="entry name" value="HIS_KIN"/>
    <property type="match status" value="1"/>
</dbReference>
<evidence type="ECO:0000256" key="1">
    <source>
        <dbReference type="ARBA" id="ARBA00000085"/>
    </source>
</evidence>
<keyword evidence="3" id="KW-0597">Phosphoprotein</keyword>
<name>A0A2N6SVJ0_9CORY</name>
<evidence type="ECO:0000313" key="8">
    <source>
        <dbReference type="Proteomes" id="UP000235363"/>
    </source>
</evidence>
<keyword evidence="5" id="KW-0902">Two-component regulatory system</keyword>
<reference evidence="7 8" key="1">
    <citation type="submission" date="2017-09" db="EMBL/GenBank/DDBJ databases">
        <title>Bacterial strain isolated from the female urinary microbiota.</title>
        <authorList>
            <person name="Thomas-White K."/>
            <person name="Kumar N."/>
            <person name="Forster S."/>
            <person name="Putonti C."/>
            <person name="Lawley T."/>
            <person name="Wolfe A.J."/>
        </authorList>
    </citation>
    <scope>NUCLEOTIDE SEQUENCE [LARGE SCALE GENOMIC DNA]</scope>
    <source>
        <strain evidence="7 8">UMB0908</strain>
    </source>
</reference>
<comment type="catalytic activity">
    <reaction evidence="1">
        <text>ATP + protein L-histidine = ADP + protein N-phospho-L-histidine.</text>
        <dbReference type="EC" id="2.7.13.3"/>
    </reaction>
</comment>
<evidence type="ECO:0000256" key="2">
    <source>
        <dbReference type="ARBA" id="ARBA00012438"/>
    </source>
</evidence>
<keyword evidence="4" id="KW-0808">Transferase</keyword>
<dbReference type="AlphaFoldDB" id="A0A2N6SVJ0"/>
<dbReference type="Proteomes" id="UP000235363">
    <property type="component" value="Unassembled WGS sequence"/>
</dbReference>
<dbReference type="Pfam" id="PF02518">
    <property type="entry name" value="HATPase_c"/>
    <property type="match status" value="1"/>
</dbReference>
<evidence type="ECO:0000256" key="5">
    <source>
        <dbReference type="ARBA" id="ARBA00023012"/>
    </source>
</evidence>
<dbReference type="InterPro" id="IPR036890">
    <property type="entry name" value="HATPase_C_sf"/>
</dbReference>
<dbReference type="InterPro" id="IPR003594">
    <property type="entry name" value="HATPase_dom"/>
</dbReference>
<dbReference type="InterPro" id="IPR005467">
    <property type="entry name" value="His_kinase_dom"/>
</dbReference>
<gene>
    <name evidence="7" type="ORF">CJ204_12880</name>
</gene>
<dbReference type="SUPFAM" id="SSF55874">
    <property type="entry name" value="ATPase domain of HSP90 chaperone/DNA topoisomerase II/histidine kinase"/>
    <property type="match status" value="1"/>
</dbReference>
<protein>
    <recommendedName>
        <fullName evidence="2">histidine kinase</fullName>
        <ecNumber evidence="2">2.7.13.3</ecNumber>
    </recommendedName>
</protein>
<evidence type="ECO:0000259" key="6">
    <source>
        <dbReference type="PROSITE" id="PS50109"/>
    </source>
</evidence>
<accession>A0A2N6SVJ0</accession>
<dbReference type="SMART" id="SM00387">
    <property type="entry name" value="HATPase_c"/>
    <property type="match status" value="1"/>
</dbReference>
<dbReference type="PRINTS" id="PR00344">
    <property type="entry name" value="BCTRLSENSOR"/>
</dbReference>
<dbReference type="PANTHER" id="PTHR43547">
    <property type="entry name" value="TWO-COMPONENT HISTIDINE KINASE"/>
    <property type="match status" value="1"/>
</dbReference>
<evidence type="ECO:0000313" key="7">
    <source>
        <dbReference type="EMBL" id="PMC61088.1"/>
    </source>
</evidence>
<dbReference type="Gene3D" id="3.30.565.10">
    <property type="entry name" value="Histidine kinase-like ATPase, C-terminal domain"/>
    <property type="match status" value="1"/>
</dbReference>
<dbReference type="GO" id="GO:0000155">
    <property type="term" value="F:phosphorelay sensor kinase activity"/>
    <property type="evidence" value="ECO:0007669"/>
    <property type="project" value="TreeGrafter"/>
</dbReference>
<comment type="caution">
    <text evidence="7">The sequence shown here is derived from an EMBL/GenBank/DDBJ whole genome shotgun (WGS) entry which is preliminary data.</text>
</comment>
<dbReference type="InterPro" id="IPR004358">
    <property type="entry name" value="Sig_transdc_His_kin-like_C"/>
</dbReference>